<dbReference type="PANTHER" id="PTHR46796">
    <property type="entry name" value="HTH-TYPE TRANSCRIPTIONAL ACTIVATOR RHAS-RELATED"/>
    <property type="match status" value="1"/>
</dbReference>
<keyword evidence="3" id="KW-0804">Transcription</keyword>
<dbReference type="Pfam" id="PF12833">
    <property type="entry name" value="HTH_18"/>
    <property type="match status" value="1"/>
</dbReference>
<evidence type="ECO:0000256" key="2">
    <source>
        <dbReference type="ARBA" id="ARBA00023125"/>
    </source>
</evidence>
<comment type="caution">
    <text evidence="5">The sequence shown here is derived from an EMBL/GenBank/DDBJ whole genome shotgun (WGS) entry which is preliminary data.</text>
</comment>
<evidence type="ECO:0000256" key="1">
    <source>
        <dbReference type="ARBA" id="ARBA00023015"/>
    </source>
</evidence>
<reference evidence="6" key="1">
    <citation type="journal article" date="2019" name="Int. J. Syst. Evol. Microbiol.">
        <title>The Global Catalogue of Microorganisms (GCM) 10K type strain sequencing project: providing services to taxonomists for standard genome sequencing and annotation.</title>
        <authorList>
            <consortium name="The Broad Institute Genomics Platform"/>
            <consortium name="The Broad Institute Genome Sequencing Center for Infectious Disease"/>
            <person name="Wu L."/>
            <person name="Ma J."/>
        </authorList>
    </citation>
    <scope>NUCLEOTIDE SEQUENCE [LARGE SCALE GENOMIC DNA]</scope>
    <source>
        <strain evidence="6">NBRC 102520</strain>
    </source>
</reference>
<evidence type="ECO:0000313" key="6">
    <source>
        <dbReference type="Proteomes" id="UP001156905"/>
    </source>
</evidence>
<dbReference type="PROSITE" id="PS01124">
    <property type="entry name" value="HTH_ARAC_FAMILY_2"/>
    <property type="match status" value="1"/>
</dbReference>
<keyword evidence="1" id="KW-0805">Transcription regulation</keyword>
<dbReference type="Gene3D" id="1.10.10.60">
    <property type="entry name" value="Homeodomain-like"/>
    <property type="match status" value="2"/>
</dbReference>
<accession>A0ABQ6B0E7</accession>
<dbReference type="InterPro" id="IPR050204">
    <property type="entry name" value="AraC_XylS_family_regulators"/>
</dbReference>
<name>A0ABQ6B0E7_9BRAD</name>
<dbReference type="PANTHER" id="PTHR46796:SF14">
    <property type="entry name" value="TRANSCRIPTIONAL REGULATORY PROTEIN"/>
    <property type="match status" value="1"/>
</dbReference>
<dbReference type="InterPro" id="IPR018060">
    <property type="entry name" value="HTH_AraC"/>
</dbReference>
<keyword evidence="2" id="KW-0238">DNA-binding</keyword>
<feature type="domain" description="HTH araC/xylS-type" evidence="4">
    <location>
        <begin position="53"/>
        <end position="149"/>
    </location>
</feature>
<dbReference type="EMBL" id="BSOW01000016">
    <property type="protein sequence ID" value="GLR87909.1"/>
    <property type="molecule type" value="Genomic_DNA"/>
</dbReference>
<evidence type="ECO:0000256" key="3">
    <source>
        <dbReference type="ARBA" id="ARBA00023163"/>
    </source>
</evidence>
<organism evidence="5 6">
    <name type="scientific">Bradyrhizobium iriomotense</name>
    <dbReference type="NCBI Taxonomy" id="441950"/>
    <lineage>
        <taxon>Bacteria</taxon>
        <taxon>Pseudomonadati</taxon>
        <taxon>Pseudomonadota</taxon>
        <taxon>Alphaproteobacteria</taxon>
        <taxon>Hyphomicrobiales</taxon>
        <taxon>Nitrobacteraceae</taxon>
        <taxon>Bradyrhizobium</taxon>
    </lineage>
</organism>
<keyword evidence="6" id="KW-1185">Reference proteome</keyword>
<evidence type="ECO:0000259" key="4">
    <source>
        <dbReference type="PROSITE" id="PS01124"/>
    </source>
</evidence>
<dbReference type="SMART" id="SM00342">
    <property type="entry name" value="HTH_ARAC"/>
    <property type="match status" value="1"/>
</dbReference>
<gene>
    <name evidence="5" type="ORF">GCM10007857_46210</name>
</gene>
<dbReference type="SUPFAM" id="SSF46689">
    <property type="entry name" value="Homeodomain-like"/>
    <property type="match status" value="2"/>
</dbReference>
<dbReference type="InterPro" id="IPR009057">
    <property type="entry name" value="Homeodomain-like_sf"/>
</dbReference>
<proteinExistence type="predicted"/>
<sequence length="149" mass="16673">MQSREDWQEAALGSRNRQPAALAARLLQPGTLAPACQLIDTSAKGRLDRRRLFRVLDYIDGHLEGDLTLDEMASVACLSRFHFARAFKQAVGQSPRRFVIARRLERAEVLLTEGETPLVEIALSLRFSSQANFSRTFRQSTGMANIVAK</sequence>
<dbReference type="Proteomes" id="UP001156905">
    <property type="component" value="Unassembled WGS sequence"/>
</dbReference>
<evidence type="ECO:0000313" key="5">
    <source>
        <dbReference type="EMBL" id="GLR87909.1"/>
    </source>
</evidence>
<protein>
    <recommendedName>
        <fullName evidence="4">HTH araC/xylS-type domain-containing protein</fullName>
    </recommendedName>
</protein>